<proteinExistence type="predicted"/>
<name>A0ABQ8JGB2_DERPT</name>
<evidence type="ECO:0000256" key="1">
    <source>
        <dbReference type="SAM" id="MobiDB-lite"/>
    </source>
</evidence>
<gene>
    <name evidence="2" type="ORF">DERP_009062</name>
</gene>
<keyword evidence="3" id="KW-1185">Reference proteome</keyword>
<evidence type="ECO:0000313" key="2">
    <source>
        <dbReference type="EMBL" id="KAH9421657.1"/>
    </source>
</evidence>
<sequence>MTLFPTTKTTTNSSCNNNLTTTTTKFDYKEKFRNTLPLKLSLTNNTKYHRSKRCQRKQILPLITNNNNNNLIIKPKIIVNDDDNQLSG</sequence>
<dbReference type="EMBL" id="NJHN03000039">
    <property type="protein sequence ID" value="KAH9421657.1"/>
    <property type="molecule type" value="Genomic_DNA"/>
</dbReference>
<comment type="caution">
    <text evidence="2">The sequence shown here is derived from an EMBL/GenBank/DDBJ whole genome shotgun (WGS) entry which is preliminary data.</text>
</comment>
<feature type="region of interest" description="Disordered" evidence="1">
    <location>
        <begin position="1"/>
        <end position="20"/>
    </location>
</feature>
<organism evidence="2 3">
    <name type="scientific">Dermatophagoides pteronyssinus</name>
    <name type="common">European house dust mite</name>
    <dbReference type="NCBI Taxonomy" id="6956"/>
    <lineage>
        <taxon>Eukaryota</taxon>
        <taxon>Metazoa</taxon>
        <taxon>Ecdysozoa</taxon>
        <taxon>Arthropoda</taxon>
        <taxon>Chelicerata</taxon>
        <taxon>Arachnida</taxon>
        <taxon>Acari</taxon>
        <taxon>Acariformes</taxon>
        <taxon>Sarcoptiformes</taxon>
        <taxon>Astigmata</taxon>
        <taxon>Psoroptidia</taxon>
        <taxon>Analgoidea</taxon>
        <taxon>Pyroglyphidae</taxon>
        <taxon>Dermatophagoidinae</taxon>
        <taxon>Dermatophagoides</taxon>
    </lineage>
</organism>
<dbReference type="Proteomes" id="UP000887458">
    <property type="component" value="Unassembled WGS sequence"/>
</dbReference>
<reference evidence="2 3" key="2">
    <citation type="journal article" date="2022" name="Mol. Biol. Evol.">
        <title>Comparative Genomics Reveals Insights into the Divergent Evolution of Astigmatic Mites and Household Pest Adaptations.</title>
        <authorList>
            <person name="Xiong Q."/>
            <person name="Wan A.T."/>
            <person name="Liu X."/>
            <person name="Fung C.S."/>
            <person name="Xiao X."/>
            <person name="Malainual N."/>
            <person name="Hou J."/>
            <person name="Wang L."/>
            <person name="Wang M."/>
            <person name="Yang K.Y."/>
            <person name="Cui Y."/>
            <person name="Leung E.L."/>
            <person name="Nong W."/>
            <person name="Shin S.K."/>
            <person name="Au S.W."/>
            <person name="Jeong K.Y."/>
            <person name="Chew F.T."/>
            <person name="Hui J.H."/>
            <person name="Leung T.F."/>
            <person name="Tungtrongchitr A."/>
            <person name="Zhong N."/>
            <person name="Liu Z."/>
            <person name="Tsui S.K."/>
        </authorList>
    </citation>
    <scope>NUCLEOTIDE SEQUENCE [LARGE SCALE GENOMIC DNA]</scope>
    <source>
        <strain evidence="2">Derp</strain>
    </source>
</reference>
<reference evidence="2 3" key="1">
    <citation type="journal article" date="2018" name="J. Allergy Clin. Immunol.">
        <title>High-quality assembly of Dermatophagoides pteronyssinus genome and transcriptome reveals a wide range of novel allergens.</title>
        <authorList>
            <person name="Liu X.Y."/>
            <person name="Yang K.Y."/>
            <person name="Wang M.Q."/>
            <person name="Kwok J.S."/>
            <person name="Zeng X."/>
            <person name="Yang Z."/>
            <person name="Xiao X.J."/>
            <person name="Lau C.P."/>
            <person name="Li Y."/>
            <person name="Huang Z.M."/>
            <person name="Ba J.G."/>
            <person name="Yim A.K."/>
            <person name="Ouyang C.Y."/>
            <person name="Ngai S.M."/>
            <person name="Chan T.F."/>
            <person name="Leung E.L."/>
            <person name="Liu L."/>
            <person name="Liu Z.G."/>
            <person name="Tsui S.K."/>
        </authorList>
    </citation>
    <scope>NUCLEOTIDE SEQUENCE [LARGE SCALE GENOMIC DNA]</scope>
    <source>
        <strain evidence="2">Derp</strain>
    </source>
</reference>
<protein>
    <submittedName>
        <fullName evidence="2">Uncharacterized protein</fullName>
    </submittedName>
</protein>
<evidence type="ECO:0000313" key="3">
    <source>
        <dbReference type="Proteomes" id="UP000887458"/>
    </source>
</evidence>
<accession>A0ABQ8JGB2</accession>